<name>A0A2A5JJF3_PSEO7</name>
<organism evidence="1 2">
    <name type="scientific">Pseudoalteromonas piscicida</name>
    <dbReference type="NCBI Taxonomy" id="43662"/>
    <lineage>
        <taxon>Bacteria</taxon>
        <taxon>Pseudomonadati</taxon>
        <taxon>Pseudomonadota</taxon>
        <taxon>Gammaproteobacteria</taxon>
        <taxon>Alteromonadales</taxon>
        <taxon>Pseudoalteromonadaceae</taxon>
        <taxon>Pseudoalteromonas</taxon>
    </lineage>
</organism>
<protein>
    <submittedName>
        <fullName evidence="1">Uncharacterized protein</fullName>
    </submittedName>
</protein>
<proteinExistence type="predicted"/>
<dbReference type="EMBL" id="NKHF01000151">
    <property type="protein sequence ID" value="PCK29575.1"/>
    <property type="molecule type" value="Genomic_DNA"/>
</dbReference>
<reference evidence="2" key="1">
    <citation type="journal article" date="2019" name="Genome Announc.">
        <title>Draft Genome Sequence of Pseudoalteromonas piscicida Strain 36Y ROTHPW, an Hypersaline Seawater Isolate from the South Coast of Sonora, Mexico.</title>
        <authorList>
            <person name="Sanchez-Diaz R."/>
            <person name="Molina-Garza Z.J."/>
            <person name="Cruz-Suarez L.E."/>
            <person name="Selvin J."/>
            <person name="Kiran G.S."/>
            <person name="Ibarra-Gamez J.C."/>
            <person name="Gomez-Gil B."/>
            <person name="Galaviz-Silva L."/>
        </authorList>
    </citation>
    <scope>NUCLEOTIDE SEQUENCE [LARGE SCALE GENOMIC DNA]</scope>
    <source>
        <strain evidence="2">36Y_RITHPW</strain>
    </source>
</reference>
<dbReference type="Proteomes" id="UP000228621">
    <property type="component" value="Unassembled WGS sequence"/>
</dbReference>
<evidence type="ECO:0000313" key="1">
    <source>
        <dbReference type="EMBL" id="PCK29575.1"/>
    </source>
</evidence>
<dbReference type="AlphaFoldDB" id="A0A2A5JJF3"/>
<sequence length="147" mass="16289">MLVLKGIDIALTADELYEIYTTMESDPEKGQELLEDWLMEQAAGAVIGKVIPGFKTFDELLDWLKRNDAISPAMLKDIKDNVDAGKNDAPSGSITVNKAINDKLNLNDLNGDFEFLAKVDGSHIYIRETMVIMANKLLSKSLMIVRG</sequence>
<accession>A0A2A5JJF3</accession>
<gene>
    <name evidence="1" type="ORF">CEX98_22150</name>
</gene>
<evidence type="ECO:0000313" key="2">
    <source>
        <dbReference type="Proteomes" id="UP000228621"/>
    </source>
</evidence>
<keyword evidence="2" id="KW-1185">Reference proteome</keyword>
<comment type="caution">
    <text evidence="1">The sequence shown here is derived from an EMBL/GenBank/DDBJ whole genome shotgun (WGS) entry which is preliminary data.</text>
</comment>